<organism evidence="1 2">
    <name type="scientific">Kaistia nematophila</name>
    <dbReference type="NCBI Taxonomy" id="2994654"/>
    <lineage>
        <taxon>Bacteria</taxon>
        <taxon>Pseudomonadati</taxon>
        <taxon>Pseudomonadota</taxon>
        <taxon>Alphaproteobacteria</taxon>
        <taxon>Hyphomicrobiales</taxon>
        <taxon>Kaistiaceae</taxon>
        <taxon>Kaistia</taxon>
    </lineage>
</organism>
<dbReference type="Gene3D" id="1.10.10.10">
    <property type="entry name" value="Winged helix-like DNA-binding domain superfamily/Winged helix DNA-binding domain"/>
    <property type="match status" value="1"/>
</dbReference>
<name>A0A9X3DZ31_9HYPH</name>
<dbReference type="AlphaFoldDB" id="A0A9X3DZ31"/>
<accession>A0A9X3DZ31</accession>
<dbReference type="GO" id="GO:0003700">
    <property type="term" value="F:DNA-binding transcription factor activity"/>
    <property type="evidence" value="ECO:0007669"/>
    <property type="project" value="TreeGrafter"/>
</dbReference>
<dbReference type="InterPro" id="IPR036388">
    <property type="entry name" value="WH-like_DNA-bd_sf"/>
</dbReference>
<dbReference type="PANTHER" id="PTHR33221:SF15">
    <property type="entry name" value="HTH-TYPE TRANSCRIPTIONAL REGULATOR YWGB-RELATED"/>
    <property type="match status" value="1"/>
</dbReference>
<comment type="caution">
    <text evidence="1">The sequence shown here is derived from an EMBL/GenBank/DDBJ whole genome shotgun (WGS) entry which is preliminary data.</text>
</comment>
<keyword evidence="2" id="KW-1185">Reference proteome</keyword>
<dbReference type="Proteomes" id="UP001144805">
    <property type="component" value="Unassembled WGS sequence"/>
</dbReference>
<dbReference type="GO" id="GO:0005829">
    <property type="term" value="C:cytosol"/>
    <property type="evidence" value="ECO:0007669"/>
    <property type="project" value="TreeGrafter"/>
</dbReference>
<proteinExistence type="predicted"/>
<reference evidence="1" key="1">
    <citation type="submission" date="2022-11" db="EMBL/GenBank/DDBJ databases">
        <title>Biodiversity and phylogenetic relationships of bacteria.</title>
        <authorList>
            <person name="Machado R.A.R."/>
            <person name="Bhat A."/>
            <person name="Loulou A."/>
            <person name="Kallel S."/>
        </authorList>
    </citation>
    <scope>NUCLEOTIDE SEQUENCE</scope>
    <source>
        <strain evidence="1">K-TC2</strain>
    </source>
</reference>
<dbReference type="PROSITE" id="PS51197">
    <property type="entry name" value="HTH_RRF2_2"/>
    <property type="match status" value="1"/>
</dbReference>
<sequence length="139" mass="14905">MRSDSRLSRMLHVLVHMQLLGGTETSDTIALMLKTNPVVVRRTMAKLKQHGIVSSEGGPGGGWRLLRAPADLTVLEVHRALTDASVFTLALSADHPACPVERAVNARLSHAMSRAEAVLAEEFGATTLADIAREFQPAG</sequence>
<dbReference type="RefSeq" id="WP_266336946.1">
    <property type="nucleotide sequence ID" value="NZ_JAPKNK010000001.1"/>
</dbReference>
<dbReference type="InterPro" id="IPR000944">
    <property type="entry name" value="Tscrpt_reg_Rrf2"/>
</dbReference>
<dbReference type="PANTHER" id="PTHR33221">
    <property type="entry name" value="WINGED HELIX-TURN-HELIX TRANSCRIPTIONAL REGULATOR, RRF2 FAMILY"/>
    <property type="match status" value="1"/>
</dbReference>
<dbReference type="EMBL" id="JAPKNK010000001">
    <property type="protein sequence ID" value="MCX5567983.1"/>
    <property type="molecule type" value="Genomic_DNA"/>
</dbReference>
<evidence type="ECO:0000313" key="1">
    <source>
        <dbReference type="EMBL" id="MCX5567983.1"/>
    </source>
</evidence>
<gene>
    <name evidence="1" type="ORF">OSH07_02130</name>
</gene>
<protein>
    <submittedName>
        <fullName evidence="1">Rrf2 family transcriptional regulator</fullName>
    </submittedName>
</protein>
<dbReference type="Pfam" id="PF02082">
    <property type="entry name" value="Rrf2"/>
    <property type="match status" value="1"/>
</dbReference>
<evidence type="ECO:0000313" key="2">
    <source>
        <dbReference type="Proteomes" id="UP001144805"/>
    </source>
</evidence>
<dbReference type="InterPro" id="IPR036390">
    <property type="entry name" value="WH_DNA-bd_sf"/>
</dbReference>
<dbReference type="SUPFAM" id="SSF46785">
    <property type="entry name" value="Winged helix' DNA-binding domain"/>
    <property type="match status" value="1"/>
</dbReference>